<feature type="region of interest" description="Disordered" evidence="1">
    <location>
        <begin position="1"/>
        <end position="20"/>
    </location>
</feature>
<comment type="caution">
    <text evidence="3">The sequence shown here is derived from an EMBL/GenBank/DDBJ whole genome shotgun (WGS) entry which is preliminary data.</text>
</comment>
<feature type="compositionally biased region" description="Low complexity" evidence="1">
    <location>
        <begin position="267"/>
        <end position="276"/>
    </location>
</feature>
<keyword evidence="2" id="KW-1133">Transmembrane helix</keyword>
<dbReference type="RefSeq" id="WP_223092166.1">
    <property type="nucleotide sequence ID" value="NZ_CP061913.1"/>
</dbReference>
<organism evidence="3 4">
    <name type="scientific">Dactylosporangium vinaceum</name>
    <dbReference type="NCBI Taxonomy" id="53362"/>
    <lineage>
        <taxon>Bacteria</taxon>
        <taxon>Bacillati</taxon>
        <taxon>Actinomycetota</taxon>
        <taxon>Actinomycetes</taxon>
        <taxon>Micromonosporales</taxon>
        <taxon>Micromonosporaceae</taxon>
        <taxon>Dactylosporangium</taxon>
    </lineage>
</organism>
<gene>
    <name evidence="3" type="ORF">ACFFTR_25435</name>
</gene>
<keyword evidence="2" id="KW-0812">Transmembrane</keyword>
<evidence type="ECO:0000313" key="4">
    <source>
        <dbReference type="Proteomes" id="UP001589608"/>
    </source>
</evidence>
<dbReference type="EMBL" id="JBHMCA010000047">
    <property type="protein sequence ID" value="MFB9446442.1"/>
    <property type="molecule type" value="Genomic_DNA"/>
</dbReference>
<sequence length="489" mass="51810">MAATTAGPDDAEERRRGRRHNAIHGFTAGAEWARLLRAELKRAGEPTRREMEKRTHYSASIFSAADSGRSLATWKHSEAYLRACDVPDEDLPAWQHRHAGYAAAETLRHPPLDHLRTRADVRPAVLQMLHGLGLDLAACAGRGLGVIPDCVPDAVPGPVPAAAELLDPQRFGERVLAWIVYLAGGYDTDVRYWVARWRDLPEPPVPTGPAEPPALAPPPARRTLALLLVGATAVVVGVVAGALYLSGHRGTAALAGRGSASPPPALGPAADSGPAGETLLGLAEQAERATAAPEARYRCVHRADWTVDATDPRARETRTDERLCWANDGPGRRLGTVNGRDPHTERLAPGAPPGSPPAPGTDPQALYAAALNRRPKPDGDARPLLYCLDLADTYPLTPAQRGAVLRMLAARDGLVLRGQGFDRLGRAGLAISADGAAGKRVTLLLDQQTGDLLGGQIVTGVPLAAGQTNTEDVAYAESGWFADLPDADR</sequence>
<feature type="compositionally biased region" description="Pro residues" evidence="1">
    <location>
        <begin position="350"/>
        <end position="360"/>
    </location>
</feature>
<feature type="region of interest" description="Disordered" evidence="1">
    <location>
        <begin position="327"/>
        <end position="364"/>
    </location>
</feature>
<feature type="region of interest" description="Disordered" evidence="1">
    <location>
        <begin position="255"/>
        <end position="276"/>
    </location>
</feature>
<keyword evidence="2" id="KW-0472">Membrane</keyword>
<evidence type="ECO:0000256" key="1">
    <source>
        <dbReference type="SAM" id="MobiDB-lite"/>
    </source>
</evidence>
<evidence type="ECO:0000313" key="3">
    <source>
        <dbReference type="EMBL" id="MFB9446442.1"/>
    </source>
</evidence>
<protein>
    <recommendedName>
        <fullName evidence="5">Helix-turn-helix domain-containing protein</fullName>
    </recommendedName>
</protein>
<keyword evidence="4" id="KW-1185">Reference proteome</keyword>
<accession>A0ABV5MC56</accession>
<reference evidence="3 4" key="1">
    <citation type="submission" date="2024-09" db="EMBL/GenBank/DDBJ databases">
        <authorList>
            <person name="Sun Q."/>
            <person name="Mori K."/>
        </authorList>
    </citation>
    <scope>NUCLEOTIDE SEQUENCE [LARGE SCALE GENOMIC DNA]</scope>
    <source>
        <strain evidence="3 4">JCM 3307</strain>
    </source>
</reference>
<evidence type="ECO:0008006" key="5">
    <source>
        <dbReference type="Google" id="ProtNLM"/>
    </source>
</evidence>
<feature type="transmembrane region" description="Helical" evidence="2">
    <location>
        <begin position="224"/>
        <end position="245"/>
    </location>
</feature>
<proteinExistence type="predicted"/>
<name>A0ABV5MC56_9ACTN</name>
<evidence type="ECO:0000256" key="2">
    <source>
        <dbReference type="SAM" id="Phobius"/>
    </source>
</evidence>
<dbReference type="Proteomes" id="UP001589608">
    <property type="component" value="Unassembled WGS sequence"/>
</dbReference>